<evidence type="ECO:0000256" key="2">
    <source>
        <dbReference type="ARBA" id="ARBA00022448"/>
    </source>
</evidence>
<dbReference type="Gene3D" id="1.20.5.3600">
    <property type="match status" value="1"/>
</dbReference>
<keyword evidence="8" id="KW-1185">Reference proteome</keyword>
<evidence type="ECO:0000259" key="6">
    <source>
        <dbReference type="Pfam" id="PF13874"/>
    </source>
</evidence>
<proteinExistence type="predicted"/>
<dbReference type="Pfam" id="PF13874">
    <property type="entry name" value="Nup54"/>
    <property type="match status" value="1"/>
</dbReference>
<reference evidence="7" key="1">
    <citation type="journal article" date="2023" name="Mol. Plant Microbe Interact.">
        <title>Elucidating the Obligate Nature and Biological Capacity of an Invasive Fungal Corn Pathogen.</title>
        <authorList>
            <person name="MacCready J.S."/>
            <person name="Roggenkamp E.M."/>
            <person name="Gdanetz K."/>
            <person name="Chilvers M.I."/>
        </authorList>
    </citation>
    <scope>NUCLEOTIDE SEQUENCE</scope>
    <source>
        <strain evidence="7">PM02</strain>
    </source>
</reference>
<dbReference type="PANTHER" id="PTHR13000:SF0">
    <property type="entry name" value="NUCLEOPORIN P54"/>
    <property type="match status" value="1"/>
</dbReference>
<dbReference type="GO" id="GO:0006999">
    <property type="term" value="P:nuclear pore organization"/>
    <property type="evidence" value="ECO:0007669"/>
    <property type="project" value="TreeGrafter"/>
</dbReference>
<evidence type="ECO:0000256" key="5">
    <source>
        <dbReference type="SAM" id="MobiDB-lite"/>
    </source>
</evidence>
<keyword evidence="3" id="KW-0539">Nucleus</keyword>
<dbReference type="Proteomes" id="UP001217918">
    <property type="component" value="Unassembled WGS sequence"/>
</dbReference>
<feature type="compositionally biased region" description="Low complexity" evidence="5">
    <location>
        <begin position="36"/>
        <end position="55"/>
    </location>
</feature>
<dbReference type="GO" id="GO:0036228">
    <property type="term" value="P:protein localization to nuclear inner membrane"/>
    <property type="evidence" value="ECO:0007669"/>
    <property type="project" value="TreeGrafter"/>
</dbReference>
<evidence type="ECO:0000256" key="1">
    <source>
        <dbReference type="ARBA" id="ARBA00004123"/>
    </source>
</evidence>
<evidence type="ECO:0000313" key="7">
    <source>
        <dbReference type="EMBL" id="KAK2075049.1"/>
    </source>
</evidence>
<gene>
    <name evidence="7" type="ORF">P8C59_009207</name>
</gene>
<evidence type="ECO:0000313" key="8">
    <source>
        <dbReference type="Proteomes" id="UP001217918"/>
    </source>
</evidence>
<organism evidence="7 8">
    <name type="scientific">Phyllachora maydis</name>
    <dbReference type="NCBI Taxonomy" id="1825666"/>
    <lineage>
        <taxon>Eukaryota</taxon>
        <taxon>Fungi</taxon>
        <taxon>Dikarya</taxon>
        <taxon>Ascomycota</taxon>
        <taxon>Pezizomycotina</taxon>
        <taxon>Sordariomycetes</taxon>
        <taxon>Sordariomycetidae</taxon>
        <taxon>Phyllachorales</taxon>
        <taxon>Phyllachoraceae</taxon>
        <taxon>Phyllachora</taxon>
    </lineage>
</organism>
<dbReference type="GO" id="GO:0017056">
    <property type="term" value="F:structural constituent of nuclear pore"/>
    <property type="evidence" value="ECO:0007669"/>
    <property type="project" value="TreeGrafter"/>
</dbReference>
<dbReference type="GO" id="GO:0006607">
    <property type="term" value="P:NLS-bearing protein import into nucleus"/>
    <property type="evidence" value="ECO:0007669"/>
    <property type="project" value="TreeGrafter"/>
</dbReference>
<protein>
    <recommendedName>
        <fullName evidence="6">Nucleoporin Nup54 alpha-helical domain-containing protein</fullName>
    </recommendedName>
</protein>
<name>A0AAD9IC59_9PEZI</name>
<dbReference type="InterPro" id="IPR024864">
    <property type="entry name" value="Nup54/Nup57/Nup44"/>
</dbReference>
<dbReference type="GO" id="GO:0044613">
    <property type="term" value="C:nuclear pore central transport channel"/>
    <property type="evidence" value="ECO:0007669"/>
    <property type="project" value="TreeGrafter"/>
</dbReference>
<evidence type="ECO:0000256" key="3">
    <source>
        <dbReference type="ARBA" id="ARBA00023242"/>
    </source>
</evidence>
<accession>A0AAD9IC59</accession>
<comment type="subcellular location">
    <subcellularLocation>
        <location evidence="1">Nucleus</location>
    </subcellularLocation>
</comment>
<dbReference type="AlphaFoldDB" id="A0AAD9IC59"/>
<sequence>MSSIFNVKPAGQSVFGGSTTNAFGQTTNTNTHSQPQQSAFGQTTTGFGQTAAMGQSQTMPQQQLGSSLWQPGSLTPHQKSVPDQMKALLDKWDPTNPNTAFKIYLYNKVDEAAVPHYRPGPSEDAAEWEAALARKPAANFMPVLCPGFPGLIARLLLQKRALTEYNTKLHEINACLDAILARHDVDHSVRALNARRRHDALRRRCLALAARVQCLRNRGYALSSDEDDLARKLRAVERGVCDPALTSRLEELWSRLILLRGYAENLRAEMVRGAKEEKEAIGEENEGKIKKILEDYEKQLQHLKKEIGHITEDMEEWQKDHQPAPAPK</sequence>
<dbReference type="EMBL" id="JAQQPM010000009">
    <property type="protein sequence ID" value="KAK2075049.1"/>
    <property type="molecule type" value="Genomic_DNA"/>
</dbReference>
<dbReference type="Pfam" id="PF18570">
    <property type="entry name" value="Nup54_57_C"/>
    <property type="match status" value="1"/>
</dbReference>
<feature type="coiled-coil region" evidence="4">
    <location>
        <begin position="286"/>
        <end position="320"/>
    </location>
</feature>
<feature type="compositionally biased region" description="Polar residues" evidence="5">
    <location>
        <begin position="16"/>
        <end position="35"/>
    </location>
</feature>
<evidence type="ECO:0000256" key="4">
    <source>
        <dbReference type="SAM" id="Coils"/>
    </source>
</evidence>
<keyword evidence="2" id="KW-0813">Transport</keyword>
<dbReference type="Gene3D" id="1.20.5.490">
    <property type="entry name" value="Single helix bin"/>
    <property type="match status" value="1"/>
</dbReference>
<dbReference type="PANTHER" id="PTHR13000">
    <property type="entry name" value="NUCLEOPORIN P54"/>
    <property type="match status" value="1"/>
</dbReference>
<dbReference type="InterPro" id="IPR025712">
    <property type="entry name" value="Nup54_alpha-helical_dom"/>
</dbReference>
<keyword evidence="4" id="KW-0175">Coiled coil</keyword>
<comment type="caution">
    <text evidence="7">The sequence shown here is derived from an EMBL/GenBank/DDBJ whole genome shotgun (WGS) entry which is preliminary data.</text>
</comment>
<feature type="region of interest" description="Disordered" evidence="5">
    <location>
        <begin position="16"/>
        <end position="81"/>
    </location>
</feature>
<feature type="domain" description="Nucleoporin Nup54 alpha-helical" evidence="6">
    <location>
        <begin position="120"/>
        <end position="256"/>
    </location>
</feature>
<feature type="compositionally biased region" description="Polar residues" evidence="5">
    <location>
        <begin position="56"/>
        <end position="78"/>
    </location>
</feature>